<gene>
    <name evidence="1" type="ORF">CAWG_05361</name>
</gene>
<dbReference type="Proteomes" id="UP000001429">
    <property type="component" value="Chromosome 7"/>
</dbReference>
<evidence type="ECO:0000313" key="2">
    <source>
        <dbReference type="Proteomes" id="UP000001429"/>
    </source>
</evidence>
<evidence type="ECO:0000313" key="1">
    <source>
        <dbReference type="EMBL" id="EEQ46816.1"/>
    </source>
</evidence>
<feature type="non-terminal residue" evidence="1">
    <location>
        <position position="35"/>
    </location>
</feature>
<organism evidence="1 2">
    <name type="scientific">Candida albicans (strain WO-1)</name>
    <name type="common">Yeast</name>
    <dbReference type="NCBI Taxonomy" id="294748"/>
    <lineage>
        <taxon>Eukaryota</taxon>
        <taxon>Fungi</taxon>
        <taxon>Dikarya</taxon>
        <taxon>Ascomycota</taxon>
        <taxon>Saccharomycotina</taxon>
        <taxon>Pichiomycetes</taxon>
        <taxon>Debaryomycetaceae</taxon>
        <taxon>Candida/Lodderomyces clade</taxon>
        <taxon>Candida</taxon>
    </lineage>
</organism>
<keyword evidence="2" id="KW-1185">Reference proteome</keyword>
<reference evidence="1 2" key="1">
    <citation type="journal article" date="2009" name="Nature">
        <title>Evolution of pathogenicity and sexual reproduction in eight Candida genomes.</title>
        <authorList>
            <person name="Butler G."/>
            <person name="Rasmussen M.D."/>
            <person name="Lin M.F."/>
            <person name="Santos M.A."/>
            <person name="Sakthikumar S."/>
            <person name="Munro C.A."/>
            <person name="Rheinbay E."/>
            <person name="Grabherr M."/>
            <person name="Forche A."/>
            <person name="Reedy J.L."/>
            <person name="Agrafioti I."/>
            <person name="Arnaud M.B."/>
            <person name="Bates S."/>
            <person name="Brown A.J."/>
            <person name="Brunke S."/>
            <person name="Costanzo M.C."/>
            <person name="Fitzpatrick D.A."/>
            <person name="de Groot P.W."/>
            <person name="Harris D."/>
            <person name="Hoyer L.L."/>
            <person name="Hube B."/>
            <person name="Klis F.M."/>
            <person name="Kodira C."/>
            <person name="Lennard N."/>
            <person name="Logue M.E."/>
            <person name="Martin R."/>
            <person name="Neiman A.M."/>
            <person name="Nikolaou E."/>
            <person name="Quail M.A."/>
            <person name="Quinn J."/>
            <person name="Santos M.C."/>
            <person name="Schmitzberger F.F."/>
            <person name="Sherlock G."/>
            <person name="Shah P."/>
            <person name="Silverstein K.A."/>
            <person name="Skrzypek M.S."/>
            <person name="Soll D."/>
            <person name="Staggs R."/>
            <person name="Stansfield I."/>
            <person name="Stumpf M.P."/>
            <person name="Sudbery P.E."/>
            <person name="Srikantha T."/>
            <person name="Zeng Q."/>
            <person name="Berman J."/>
            <person name="Berriman M."/>
            <person name="Heitman J."/>
            <person name="Gow N.A."/>
            <person name="Lorenz M.C."/>
            <person name="Birren B.W."/>
            <person name="Kellis M."/>
            <person name="Cuomo C.A."/>
        </authorList>
    </citation>
    <scope>NUCLEOTIDE SEQUENCE [LARGE SCALE GENOMIC DNA]</scope>
    <source>
        <strain evidence="1 2">WO-1</strain>
    </source>
</reference>
<dbReference type="PaxDb" id="5476-C4YT75"/>
<dbReference type="AlphaFoldDB" id="C4YT75"/>
<dbReference type="EMBL" id="CM000313">
    <property type="protein sequence ID" value="EEQ46816.1"/>
    <property type="molecule type" value="Genomic_DNA"/>
</dbReference>
<proteinExistence type="predicted"/>
<name>C4YT75_CANAW</name>
<accession>C4YT75</accession>
<protein>
    <submittedName>
        <fullName evidence="1">Uncharacterized protein</fullName>
    </submittedName>
</protein>
<sequence length="35" mass="3920">MDIVLEIDKYCVRVGVVGEVTPVVVPVKYEWVGEV</sequence>
<dbReference type="HOGENOM" id="CLU_3379575_0_0_1"/>